<evidence type="ECO:0000256" key="2">
    <source>
        <dbReference type="ARBA" id="ARBA00009389"/>
    </source>
</evidence>
<dbReference type="Proteomes" id="UP000479000">
    <property type="component" value="Unassembled WGS sequence"/>
</dbReference>
<evidence type="ECO:0000313" key="7">
    <source>
        <dbReference type="Proteomes" id="UP000479000"/>
    </source>
</evidence>
<keyword evidence="7" id="KW-1185">Reference proteome</keyword>
<dbReference type="GO" id="GO:0005634">
    <property type="term" value="C:nucleus"/>
    <property type="evidence" value="ECO:0007669"/>
    <property type="project" value="UniProtKB-SubCell"/>
</dbReference>
<dbReference type="AlphaFoldDB" id="A0A6H5FY30"/>
<keyword evidence="3" id="KW-0539">Nucleus</keyword>
<keyword evidence="4" id="KW-0175">Coiled coil</keyword>
<name>A0A6H5FY30_9HEMI</name>
<dbReference type="InterPro" id="IPR026060">
    <property type="entry name" value="AMY1"/>
</dbReference>
<comment type="similarity">
    <text evidence="2">Belongs to the AMY1 family.</text>
</comment>
<dbReference type="OrthoDB" id="524165at2759"/>
<dbReference type="GO" id="GO:0003713">
    <property type="term" value="F:transcription coactivator activity"/>
    <property type="evidence" value="ECO:0007669"/>
    <property type="project" value="InterPro"/>
</dbReference>
<accession>A0A6H5FY30</accession>
<evidence type="ECO:0000256" key="1">
    <source>
        <dbReference type="ARBA" id="ARBA00004123"/>
    </source>
</evidence>
<feature type="compositionally biased region" description="Polar residues" evidence="5">
    <location>
        <begin position="112"/>
        <end position="130"/>
    </location>
</feature>
<protein>
    <submittedName>
        <fullName evidence="6">Uncharacterized protein</fullName>
    </submittedName>
</protein>
<proteinExistence type="inferred from homology"/>
<dbReference type="EMBL" id="CADCXU010001993">
    <property type="protein sequence ID" value="CAA9994490.1"/>
    <property type="molecule type" value="Genomic_DNA"/>
</dbReference>
<feature type="region of interest" description="Disordered" evidence="5">
    <location>
        <begin position="112"/>
        <end position="133"/>
    </location>
</feature>
<feature type="coiled-coil region" evidence="4">
    <location>
        <begin position="59"/>
        <end position="107"/>
    </location>
</feature>
<organism evidence="6 7">
    <name type="scientific">Nesidiocoris tenuis</name>
    <dbReference type="NCBI Taxonomy" id="355587"/>
    <lineage>
        <taxon>Eukaryota</taxon>
        <taxon>Metazoa</taxon>
        <taxon>Ecdysozoa</taxon>
        <taxon>Arthropoda</taxon>
        <taxon>Hexapoda</taxon>
        <taxon>Insecta</taxon>
        <taxon>Pterygota</taxon>
        <taxon>Neoptera</taxon>
        <taxon>Paraneoptera</taxon>
        <taxon>Hemiptera</taxon>
        <taxon>Heteroptera</taxon>
        <taxon>Panheteroptera</taxon>
        <taxon>Cimicomorpha</taxon>
        <taxon>Miridae</taxon>
        <taxon>Dicyphina</taxon>
        <taxon>Nesidiocoris</taxon>
    </lineage>
</organism>
<comment type="subcellular location">
    <subcellularLocation>
        <location evidence="1">Nucleus</location>
    </subcellularLocation>
</comment>
<reference evidence="6 7" key="1">
    <citation type="submission" date="2020-02" db="EMBL/GenBank/DDBJ databases">
        <authorList>
            <person name="Ferguson B K."/>
        </authorList>
    </citation>
    <scope>NUCLEOTIDE SEQUENCE [LARGE SCALE GENOMIC DNA]</scope>
</reference>
<evidence type="ECO:0000256" key="3">
    <source>
        <dbReference type="ARBA" id="ARBA00023242"/>
    </source>
</evidence>
<dbReference type="PRINTS" id="PR02028">
    <property type="entry name" value="CMYCBINDINGP"/>
</dbReference>
<evidence type="ECO:0000256" key="4">
    <source>
        <dbReference type="SAM" id="Coils"/>
    </source>
</evidence>
<gene>
    <name evidence="6" type="ORF">NTEN_LOCUS1306</name>
</gene>
<dbReference type="PANTHER" id="PTHR13168:SF0">
    <property type="entry name" value="C-MYC-BINDING PROTEIN"/>
    <property type="match status" value="1"/>
</dbReference>
<dbReference type="PANTHER" id="PTHR13168">
    <property type="entry name" value="ASSOCIATE OF C-MYC AMY-1"/>
    <property type="match status" value="1"/>
</dbReference>
<sequence length="274" mass="30819">MFQELENERDENKKLKNKLMSLQAASTIISGSLADVEDALPVLEKNDLASLVYAYKKDVVALNKKNALLFNDLSRAQQETRKLEKSLKQLNNEHSMLARVVEMYKSKLVDPSQQKHLGQQHLAQSESPASDSAVETVDLTSPAGLQITRESTPKVVTPRISRLKDFKIPRISRRVDPTESPVAFSYDGLGGHSRPIDSKREEFRKYLEQTGIMDSLTKALVQLYEEPDKPEDALEYPLSVAIVHAPGPKHLPTLATLMNEYDCPNVPRTIPRIF</sequence>
<evidence type="ECO:0000256" key="5">
    <source>
        <dbReference type="SAM" id="MobiDB-lite"/>
    </source>
</evidence>
<evidence type="ECO:0000313" key="6">
    <source>
        <dbReference type="EMBL" id="CAA9994490.1"/>
    </source>
</evidence>